<protein>
    <submittedName>
        <fullName evidence="5">TRAP transporter substrate-binding protein</fullName>
    </submittedName>
</protein>
<keyword evidence="3 4" id="KW-0732">Signal</keyword>
<dbReference type="GO" id="GO:0030288">
    <property type="term" value="C:outer membrane-bounded periplasmic space"/>
    <property type="evidence" value="ECO:0007669"/>
    <property type="project" value="InterPro"/>
</dbReference>
<dbReference type="InterPro" id="IPR038404">
    <property type="entry name" value="TRAP_DctP_sf"/>
</dbReference>
<dbReference type="PIRSF" id="PIRSF006470">
    <property type="entry name" value="DctB"/>
    <property type="match status" value="1"/>
</dbReference>
<dbReference type="Proteomes" id="UP000595847">
    <property type="component" value="Chromosome"/>
</dbReference>
<gene>
    <name evidence="5" type="ORF">JD108_17915</name>
    <name evidence="6" type="ORF">KDJ56_17855</name>
</gene>
<reference evidence="6" key="2">
    <citation type="submission" date="2021-04" db="EMBL/GenBank/DDBJ databases">
        <title>Brevibacillus composti FJAT-54423, complete genome.</title>
        <authorList>
            <person name="Tang R."/>
        </authorList>
    </citation>
    <scope>NUCLEOTIDE SEQUENCE</scope>
    <source>
        <strain evidence="6">FJAT-54424</strain>
    </source>
</reference>
<dbReference type="InterPro" id="IPR018389">
    <property type="entry name" value="DctP_fam"/>
</dbReference>
<dbReference type="EMBL" id="CP073708">
    <property type="protein sequence ID" value="QUO40821.1"/>
    <property type="molecule type" value="Genomic_DNA"/>
</dbReference>
<sequence length="345" mass="37319">MKKRTGILASLSLALLLTACGGQAGGGSAVEPADGAAANGQVTKLKFAHAAAETHPFHMATVKFADLVQEKTEGRVAFTIFPSRQLGDDREILEQTMNGTLDAAAVSSAIFSSFTPVLDAVQMPFLINNYDLEAKVLQAPVTKELLGSLDGSLGLKGLALFEGGMRHIANNKKKVETPADLEGLKLRVVPSDLIKDTFDVLGASPTPMSYGEIYSSLQTKVIDGEEINLTSIVSEKHYEVLKHVTLSGQFPFPAAVVFNAGVFEKLSPEDQKAIQEAADEAAVYVLEEVKKLDEEALKTLQQEGIEITTLTDNKAFLDITNTVYEKYTAKDPLIRKFVEEVQKMK</sequence>
<keyword evidence="8" id="KW-1185">Reference proteome</keyword>
<evidence type="ECO:0000313" key="8">
    <source>
        <dbReference type="Proteomes" id="UP000677234"/>
    </source>
</evidence>
<dbReference type="NCBIfam" id="NF037995">
    <property type="entry name" value="TRAP_S1"/>
    <property type="match status" value="1"/>
</dbReference>
<dbReference type="InterPro" id="IPR004682">
    <property type="entry name" value="TRAP_DctP"/>
</dbReference>
<dbReference type="NCBIfam" id="TIGR00787">
    <property type="entry name" value="dctP"/>
    <property type="match status" value="1"/>
</dbReference>
<dbReference type="EMBL" id="CP066308">
    <property type="protein sequence ID" value="QQE73738.1"/>
    <property type="molecule type" value="Genomic_DNA"/>
</dbReference>
<keyword evidence="2" id="KW-0813">Transport</keyword>
<proteinExistence type="inferred from homology"/>
<dbReference type="AlphaFoldDB" id="A0A7T5JMU7"/>
<name>A0A7T5JMU7_9BACL</name>
<organism evidence="5 7">
    <name type="scientific">Brevibacillus composti</name>
    <dbReference type="NCBI Taxonomy" id="2796470"/>
    <lineage>
        <taxon>Bacteria</taxon>
        <taxon>Bacillati</taxon>
        <taxon>Bacillota</taxon>
        <taxon>Bacilli</taxon>
        <taxon>Bacillales</taxon>
        <taxon>Paenibacillaceae</taxon>
        <taxon>Brevibacillus</taxon>
    </lineage>
</organism>
<reference evidence="5 7" key="1">
    <citation type="submission" date="2020-12" db="EMBL/GenBank/DDBJ databases">
        <title>strain FJAT-54423T represents a novel species of the genus Brevibacillus.</title>
        <authorList>
            <person name="Tang R."/>
        </authorList>
    </citation>
    <scope>NUCLEOTIDE SEQUENCE [LARGE SCALE GENOMIC DNA]</scope>
    <source>
        <strain evidence="5 7">FJAT-54423</strain>
    </source>
</reference>
<evidence type="ECO:0000313" key="6">
    <source>
        <dbReference type="EMBL" id="QUO40821.1"/>
    </source>
</evidence>
<accession>A0A7T5JMU7</accession>
<dbReference type="GO" id="GO:0055085">
    <property type="term" value="P:transmembrane transport"/>
    <property type="evidence" value="ECO:0007669"/>
    <property type="project" value="InterPro"/>
</dbReference>
<feature type="signal peptide" evidence="4">
    <location>
        <begin position="1"/>
        <end position="24"/>
    </location>
</feature>
<comment type="similarity">
    <text evidence="1">Belongs to the bacterial solute-binding protein 7 family.</text>
</comment>
<evidence type="ECO:0000256" key="1">
    <source>
        <dbReference type="ARBA" id="ARBA00009023"/>
    </source>
</evidence>
<evidence type="ECO:0000313" key="7">
    <source>
        <dbReference type="Proteomes" id="UP000595847"/>
    </source>
</evidence>
<feature type="chain" id="PRO_5032763227" evidence="4">
    <location>
        <begin position="25"/>
        <end position="345"/>
    </location>
</feature>
<dbReference type="PROSITE" id="PS51257">
    <property type="entry name" value="PROKAR_LIPOPROTEIN"/>
    <property type="match status" value="1"/>
</dbReference>
<dbReference type="Proteomes" id="UP000677234">
    <property type="component" value="Chromosome"/>
</dbReference>
<dbReference type="Gene3D" id="3.40.190.170">
    <property type="entry name" value="Bacterial extracellular solute-binding protein, family 7"/>
    <property type="match status" value="1"/>
</dbReference>
<dbReference type="RefSeq" id="WP_198827340.1">
    <property type="nucleotide sequence ID" value="NZ_CP066308.1"/>
</dbReference>
<evidence type="ECO:0000256" key="4">
    <source>
        <dbReference type="SAM" id="SignalP"/>
    </source>
</evidence>
<dbReference type="PANTHER" id="PTHR33376">
    <property type="match status" value="1"/>
</dbReference>
<dbReference type="CDD" id="cd13603">
    <property type="entry name" value="PBP2_TRAP_Siap_TeaA_like"/>
    <property type="match status" value="1"/>
</dbReference>
<dbReference type="KEGG" id="bcop:JD108_17915"/>
<dbReference type="PANTHER" id="PTHR33376:SF7">
    <property type="entry name" value="C4-DICARBOXYLATE-BINDING PROTEIN DCTB"/>
    <property type="match status" value="1"/>
</dbReference>
<evidence type="ECO:0000256" key="2">
    <source>
        <dbReference type="ARBA" id="ARBA00022448"/>
    </source>
</evidence>
<evidence type="ECO:0000256" key="3">
    <source>
        <dbReference type="ARBA" id="ARBA00022729"/>
    </source>
</evidence>
<evidence type="ECO:0000313" key="5">
    <source>
        <dbReference type="EMBL" id="QQE73738.1"/>
    </source>
</evidence>
<dbReference type="Pfam" id="PF03480">
    <property type="entry name" value="DctP"/>
    <property type="match status" value="1"/>
</dbReference>